<evidence type="ECO:0000256" key="3">
    <source>
        <dbReference type="ARBA" id="ARBA00023125"/>
    </source>
</evidence>
<dbReference type="GeneID" id="49395020"/>
<keyword evidence="3" id="KW-0238">DNA-binding</keyword>
<dbReference type="PANTHER" id="PTHR30346">
    <property type="entry name" value="TRANSCRIPTIONAL DUAL REGULATOR HCAR-RELATED"/>
    <property type="match status" value="1"/>
</dbReference>
<feature type="domain" description="HTH lysR-type" evidence="5">
    <location>
        <begin position="1"/>
        <end position="59"/>
    </location>
</feature>
<dbReference type="InterPro" id="IPR036388">
    <property type="entry name" value="WH-like_DNA-bd_sf"/>
</dbReference>
<evidence type="ECO:0000256" key="1">
    <source>
        <dbReference type="ARBA" id="ARBA00009437"/>
    </source>
</evidence>
<evidence type="ECO:0000259" key="5">
    <source>
        <dbReference type="PROSITE" id="PS50931"/>
    </source>
</evidence>
<dbReference type="SUPFAM" id="SSF53850">
    <property type="entry name" value="Periplasmic binding protein-like II"/>
    <property type="match status" value="1"/>
</dbReference>
<dbReference type="FunFam" id="1.10.10.10:FF:000001">
    <property type="entry name" value="LysR family transcriptional regulator"/>
    <property type="match status" value="1"/>
</dbReference>
<dbReference type="InterPro" id="IPR005119">
    <property type="entry name" value="LysR_subst-bd"/>
</dbReference>
<dbReference type="RefSeq" id="WP_056952773.1">
    <property type="nucleotide sequence ID" value="NZ_AZCU01000011.1"/>
</dbReference>
<dbReference type="InterPro" id="IPR000847">
    <property type="entry name" value="LysR_HTH_N"/>
</dbReference>
<sequence>MTINDLQAFVMVYDLRHISNAAVELHLSQSELSKRMRALENELNLQLIDTHNKRRLQITPAGETFYHHAHKIIRDYENMMHDLAPNRPTISKNLVIGSIPVSGQYNIAKKIAAFDNQHADVEIKIIEDEGDQVVKRLSAGELQAAIIRDTQTHQLQPTDFQKQPLLTDELKIILSRDHPLANRSVIRLQDLAKQKIATLPPGSGVYEPINDLFGRQGLTPNFFFESTHIETLLGMLDDSNVTFLFKQSVLPFMTEHVVMRSLAVPLISQLNFVYPQRSGNQLLTDLIDYLTVTAHGIKTQPTMKH</sequence>
<dbReference type="GO" id="GO:0003700">
    <property type="term" value="F:DNA-binding transcription factor activity"/>
    <property type="evidence" value="ECO:0007669"/>
    <property type="project" value="InterPro"/>
</dbReference>
<evidence type="ECO:0000313" key="7">
    <source>
        <dbReference type="Proteomes" id="UP000051020"/>
    </source>
</evidence>
<accession>A0A837RAM2</accession>
<dbReference type="Pfam" id="PF03466">
    <property type="entry name" value="LysR_substrate"/>
    <property type="match status" value="1"/>
</dbReference>
<proteinExistence type="inferred from homology"/>
<dbReference type="Gene3D" id="3.40.190.290">
    <property type="match status" value="1"/>
</dbReference>
<comment type="caution">
    <text evidence="6">The sequence shown here is derived from an EMBL/GenBank/DDBJ whole genome shotgun (WGS) entry which is preliminary data.</text>
</comment>
<reference evidence="6 7" key="1">
    <citation type="journal article" date="2015" name="Genome Announc.">
        <title>Expanding the biotechnology potential of lactobacilli through comparative genomics of 213 strains and associated genera.</title>
        <authorList>
            <person name="Sun Z."/>
            <person name="Harris H.M."/>
            <person name="McCann A."/>
            <person name="Guo C."/>
            <person name="Argimon S."/>
            <person name="Zhang W."/>
            <person name="Yang X."/>
            <person name="Jeffery I.B."/>
            <person name="Cooney J.C."/>
            <person name="Kagawa T.F."/>
            <person name="Liu W."/>
            <person name="Song Y."/>
            <person name="Salvetti E."/>
            <person name="Wrobel A."/>
            <person name="Rasinkangas P."/>
            <person name="Parkhill J."/>
            <person name="Rea M.C."/>
            <person name="O'Sullivan O."/>
            <person name="Ritari J."/>
            <person name="Douillard F.P."/>
            <person name="Paul Ross R."/>
            <person name="Yang R."/>
            <person name="Briner A.E."/>
            <person name="Felis G.E."/>
            <person name="de Vos W.M."/>
            <person name="Barrangou R."/>
            <person name="Klaenhammer T.R."/>
            <person name="Caufield P.W."/>
            <person name="Cui Y."/>
            <person name="Zhang H."/>
            <person name="O'Toole P.W."/>
        </authorList>
    </citation>
    <scope>NUCLEOTIDE SEQUENCE [LARGE SCALE GENOMIC DNA]</scope>
    <source>
        <strain evidence="6 7">DSM 20314</strain>
    </source>
</reference>
<dbReference type="PANTHER" id="PTHR30346:SF9">
    <property type="entry name" value="LYSR FAMILY TRANSCRIPTIONAL REGULATOR"/>
    <property type="match status" value="1"/>
</dbReference>
<dbReference type="GO" id="GO:0003677">
    <property type="term" value="F:DNA binding"/>
    <property type="evidence" value="ECO:0007669"/>
    <property type="project" value="UniProtKB-KW"/>
</dbReference>
<organism evidence="6 7">
    <name type="scientific">Lactiplantibacillus pentosus DSM 20314</name>
    <dbReference type="NCBI Taxonomy" id="1423791"/>
    <lineage>
        <taxon>Bacteria</taxon>
        <taxon>Bacillati</taxon>
        <taxon>Bacillota</taxon>
        <taxon>Bacilli</taxon>
        <taxon>Lactobacillales</taxon>
        <taxon>Lactobacillaceae</taxon>
        <taxon>Lactiplantibacillus</taxon>
    </lineage>
</organism>
<keyword evidence="2" id="KW-0805">Transcription regulation</keyword>
<dbReference type="GO" id="GO:0032993">
    <property type="term" value="C:protein-DNA complex"/>
    <property type="evidence" value="ECO:0007669"/>
    <property type="project" value="TreeGrafter"/>
</dbReference>
<dbReference type="Pfam" id="PF00126">
    <property type="entry name" value="HTH_1"/>
    <property type="match status" value="1"/>
</dbReference>
<gene>
    <name evidence="6" type="ORF">FD24_GL000445</name>
</gene>
<evidence type="ECO:0000256" key="4">
    <source>
        <dbReference type="ARBA" id="ARBA00023163"/>
    </source>
</evidence>
<dbReference type="Gene3D" id="1.10.10.10">
    <property type="entry name" value="Winged helix-like DNA-binding domain superfamily/Winged helix DNA-binding domain"/>
    <property type="match status" value="1"/>
</dbReference>
<dbReference type="CDD" id="cd05466">
    <property type="entry name" value="PBP2_LTTR_substrate"/>
    <property type="match status" value="1"/>
</dbReference>
<comment type="similarity">
    <text evidence="1">Belongs to the LysR transcriptional regulatory family.</text>
</comment>
<dbReference type="PROSITE" id="PS50931">
    <property type="entry name" value="HTH_LYSR"/>
    <property type="match status" value="1"/>
</dbReference>
<dbReference type="InterPro" id="IPR036390">
    <property type="entry name" value="WH_DNA-bd_sf"/>
</dbReference>
<name>A0A837RAM2_LACPE</name>
<dbReference type="AlphaFoldDB" id="A0A837RAM2"/>
<dbReference type="EMBL" id="AZCU01000011">
    <property type="protein sequence ID" value="KRK24085.1"/>
    <property type="molecule type" value="Genomic_DNA"/>
</dbReference>
<dbReference type="Proteomes" id="UP000051020">
    <property type="component" value="Unassembled WGS sequence"/>
</dbReference>
<protein>
    <submittedName>
        <fullName evidence="6">Transcription regulator</fullName>
    </submittedName>
</protein>
<evidence type="ECO:0000313" key="6">
    <source>
        <dbReference type="EMBL" id="KRK24085.1"/>
    </source>
</evidence>
<keyword evidence="4" id="KW-0804">Transcription</keyword>
<evidence type="ECO:0000256" key="2">
    <source>
        <dbReference type="ARBA" id="ARBA00023015"/>
    </source>
</evidence>
<dbReference type="SUPFAM" id="SSF46785">
    <property type="entry name" value="Winged helix' DNA-binding domain"/>
    <property type="match status" value="1"/>
</dbReference>